<evidence type="ECO:0000313" key="3">
    <source>
        <dbReference type="Proteomes" id="UP000052167"/>
    </source>
</evidence>
<accession>A0A922T8A1</accession>
<comment type="caution">
    <text evidence="2">The sequence shown here is derived from an EMBL/GenBank/DDBJ whole genome shotgun (WGS) entry which is preliminary data.</text>
</comment>
<dbReference type="EMBL" id="JOKJ01000003">
    <property type="protein sequence ID" value="KEQ10383.1"/>
    <property type="molecule type" value="Genomic_DNA"/>
</dbReference>
<name>A0A922T8A1_9HYPH</name>
<proteinExistence type="predicted"/>
<dbReference type="Proteomes" id="UP000052167">
    <property type="component" value="Unassembled WGS sequence"/>
</dbReference>
<evidence type="ECO:0000259" key="1">
    <source>
        <dbReference type="SMART" id="SM01043"/>
    </source>
</evidence>
<dbReference type="InterPro" id="IPR005158">
    <property type="entry name" value="BTAD"/>
</dbReference>
<protein>
    <recommendedName>
        <fullName evidence="1">Bacterial transcriptional activator domain-containing protein</fullName>
    </recommendedName>
</protein>
<keyword evidence="3" id="KW-1185">Reference proteome</keyword>
<dbReference type="AlphaFoldDB" id="A0A922T8A1"/>
<dbReference type="SMART" id="SM01043">
    <property type="entry name" value="BTAD"/>
    <property type="match status" value="1"/>
</dbReference>
<dbReference type="SUPFAM" id="SSF48452">
    <property type="entry name" value="TPR-like"/>
    <property type="match status" value="3"/>
</dbReference>
<dbReference type="InterPro" id="IPR011990">
    <property type="entry name" value="TPR-like_helical_dom_sf"/>
</dbReference>
<reference evidence="2 3" key="1">
    <citation type="submission" date="2014-06" db="EMBL/GenBank/DDBJ databases">
        <title>Rhizobium pelagicum/R2-400B4.</title>
        <authorList>
            <person name="Kimes N.E."/>
            <person name="Lopez-Perez M."/>
        </authorList>
    </citation>
    <scope>NUCLEOTIDE SEQUENCE [LARGE SCALE GENOMIC DNA]</scope>
    <source>
        <strain evidence="2 3">R2-400B4</strain>
    </source>
</reference>
<sequence>MLARVLLSRRPVERRSLAADLFPDAQDPLAALRWCLASLRRALDAPQALTGDPIELNLPVTTTVDVLLLGSGKLGDVECNGEFLEGIEPRSSAQFSTWLLIERARIAGLMDERLRQFALDALAARDFERAIRCAQEASARNSYDEGAQILLVRSLVEAGKPGLASAHVEETERRFLAELGERPSSALRAALAPPPRSSATSASAASLRSLIEAGRVAVDAGVPDSGLELLRRAVSDADHAGEQHLKAEALLELGYALVHSVRGHDDEGACTLGEALEVARRSGSGSIAARALCELGYVDALAGRRPSAALHLKAGLEIGTTVGRVAKIHGVTALNLFDWGRLDEGLAAYGLSLSAAVEEQDWRAEIWSHGVAGWGLITANRPHDALQCLDRCLMLLDRSNWIAFRPFPVALRAEARLRLGESPQVVVTELEQAFALSCHLRDPCWEGAVARAIGLCAMASDKLALAAEWMASAHKSCTRETDIFVALLVQIQMDRVELYRRMGQTEQAEWATREVLALAARTHADHQLLRAAGWLKPAAGSPGVTAATSF</sequence>
<gene>
    <name evidence="2" type="ORF">GV68_15875</name>
</gene>
<organism evidence="2 3">
    <name type="scientific">Pseudorhizobium pelagicum</name>
    <dbReference type="NCBI Taxonomy" id="1509405"/>
    <lineage>
        <taxon>Bacteria</taxon>
        <taxon>Pseudomonadati</taxon>
        <taxon>Pseudomonadota</taxon>
        <taxon>Alphaproteobacteria</taxon>
        <taxon>Hyphomicrobiales</taxon>
        <taxon>Rhizobiaceae</taxon>
        <taxon>Rhizobium/Agrobacterium group</taxon>
        <taxon>Pseudorhizobium</taxon>
    </lineage>
</organism>
<feature type="domain" description="Bacterial transcriptional activator" evidence="1">
    <location>
        <begin position="64"/>
        <end position="191"/>
    </location>
</feature>
<dbReference type="Gene3D" id="1.25.40.10">
    <property type="entry name" value="Tetratricopeptide repeat domain"/>
    <property type="match status" value="2"/>
</dbReference>
<evidence type="ECO:0000313" key="2">
    <source>
        <dbReference type="EMBL" id="KEQ10383.1"/>
    </source>
</evidence>